<reference evidence="1" key="1">
    <citation type="submission" date="2022-08" db="EMBL/GenBank/DDBJ databases">
        <title>Complete genome sequence of Mycoplasma molare type strain H 542.</title>
        <authorList>
            <person name="Spergser J."/>
        </authorList>
    </citation>
    <scope>NUCLEOTIDE SEQUENCE</scope>
    <source>
        <strain evidence="1">H 542</strain>
    </source>
</reference>
<dbReference type="EMBL" id="CP103423">
    <property type="protein sequence ID" value="UWD33906.1"/>
    <property type="molecule type" value="Genomic_DNA"/>
</dbReference>
<dbReference type="Proteomes" id="UP001058364">
    <property type="component" value="Chromosome"/>
</dbReference>
<keyword evidence="2" id="KW-1185">Reference proteome</keyword>
<dbReference type="NCBIfam" id="NF046010">
    <property type="entry name" value="MAG6790_fam"/>
    <property type="match status" value="1"/>
</dbReference>
<dbReference type="RefSeq" id="WP_027123561.1">
    <property type="nucleotide sequence ID" value="NZ_CP103423.1"/>
</dbReference>
<name>A0ABY5TWK5_9BACT</name>
<accession>A0ABY5TWK5</accession>
<protein>
    <submittedName>
        <fullName evidence="1">Uncharacterized protein</fullName>
    </submittedName>
</protein>
<evidence type="ECO:0000313" key="1">
    <source>
        <dbReference type="EMBL" id="UWD33906.1"/>
    </source>
</evidence>
<evidence type="ECO:0000313" key="2">
    <source>
        <dbReference type="Proteomes" id="UP001058364"/>
    </source>
</evidence>
<gene>
    <name evidence="1" type="ORF">NX772_02225</name>
</gene>
<organism evidence="1 2">
    <name type="scientific">Mesomycoplasma molare</name>
    <dbReference type="NCBI Taxonomy" id="171288"/>
    <lineage>
        <taxon>Bacteria</taxon>
        <taxon>Bacillati</taxon>
        <taxon>Mycoplasmatota</taxon>
        <taxon>Mycoplasmoidales</taxon>
        <taxon>Metamycoplasmataceae</taxon>
        <taxon>Mesomycoplasma</taxon>
    </lineage>
</organism>
<proteinExistence type="predicted"/>
<sequence length="71" mass="8277">MYQYKAVLKSTKEIIAKGHTLEDIEKEIVHFIREQKKGIHTNSNVPIEVYHIQRNKTDGTNLSKEKLVKTI</sequence>